<proteinExistence type="predicted"/>
<dbReference type="GO" id="GO:0046872">
    <property type="term" value="F:metal ion binding"/>
    <property type="evidence" value="ECO:0007669"/>
    <property type="project" value="UniProtKB-KW"/>
</dbReference>
<dbReference type="NCBIfam" id="TIGR01490">
    <property type="entry name" value="HAD-SF-IB-hyp1"/>
    <property type="match status" value="1"/>
</dbReference>
<evidence type="ECO:0000256" key="2">
    <source>
        <dbReference type="ARBA" id="ARBA00022801"/>
    </source>
</evidence>
<dbReference type="SUPFAM" id="SSF56784">
    <property type="entry name" value="HAD-like"/>
    <property type="match status" value="1"/>
</dbReference>
<accession>A0A5Q0BHG7</accession>
<keyword evidence="5" id="KW-1185">Reference proteome</keyword>
<keyword evidence="3" id="KW-0460">Magnesium</keyword>
<evidence type="ECO:0000256" key="1">
    <source>
        <dbReference type="ARBA" id="ARBA00022723"/>
    </source>
</evidence>
<dbReference type="InParanoid" id="A0A5Q0BHG7"/>
<dbReference type="PANTHER" id="PTHR43344:SF13">
    <property type="entry name" value="PHOSPHATASE RV3661-RELATED"/>
    <property type="match status" value="1"/>
</dbReference>
<evidence type="ECO:0000256" key="3">
    <source>
        <dbReference type="ARBA" id="ARBA00022842"/>
    </source>
</evidence>
<keyword evidence="1" id="KW-0479">Metal-binding</keyword>
<dbReference type="InterPro" id="IPR006385">
    <property type="entry name" value="HAD_hydro_SerB1"/>
</dbReference>
<dbReference type="Gene3D" id="3.40.50.1000">
    <property type="entry name" value="HAD superfamily/HAD-like"/>
    <property type="match status" value="1"/>
</dbReference>
<dbReference type="EMBL" id="CP044205">
    <property type="protein sequence ID" value="QFY41651.1"/>
    <property type="molecule type" value="Genomic_DNA"/>
</dbReference>
<dbReference type="InterPro" id="IPR036412">
    <property type="entry name" value="HAD-like_sf"/>
</dbReference>
<dbReference type="Gene3D" id="1.20.1440.100">
    <property type="entry name" value="SG protein - dephosphorylation function"/>
    <property type="match status" value="1"/>
</dbReference>
<dbReference type="AlphaFoldDB" id="A0A5Q0BHG7"/>
<dbReference type="KEGG" id="mmob:F6R98_02605"/>
<dbReference type="CDD" id="cd02612">
    <property type="entry name" value="HAD_PGPPase"/>
    <property type="match status" value="1"/>
</dbReference>
<reference evidence="4 5" key="1">
    <citation type="submission" date="2019-09" db="EMBL/GenBank/DDBJ databases">
        <title>Ecophysiology of the spiral-shaped methanotroph Methylospira mobilis as revealed by the complete genome sequence.</title>
        <authorList>
            <person name="Oshkin I.Y."/>
            <person name="Dedysh S.N."/>
            <person name="Miroshnikov K."/>
            <person name="Danilova O.V."/>
            <person name="Hakobyan A."/>
            <person name="Liesack W."/>
        </authorList>
    </citation>
    <scope>NUCLEOTIDE SEQUENCE [LARGE SCALE GENOMIC DNA]</scope>
    <source>
        <strain evidence="4 5">Shm1</strain>
    </source>
</reference>
<dbReference type="Pfam" id="PF12710">
    <property type="entry name" value="HAD"/>
    <property type="match status" value="1"/>
</dbReference>
<dbReference type="RefSeq" id="WP_153247635.1">
    <property type="nucleotide sequence ID" value="NZ_CP044205.1"/>
</dbReference>
<keyword evidence="2 4" id="KW-0378">Hydrolase</keyword>
<dbReference type="InterPro" id="IPR050582">
    <property type="entry name" value="HAD-like_SerB"/>
</dbReference>
<organism evidence="4 5">
    <name type="scientific">Candidatus Methylospira mobilis</name>
    <dbReference type="NCBI Taxonomy" id="1808979"/>
    <lineage>
        <taxon>Bacteria</taxon>
        <taxon>Pseudomonadati</taxon>
        <taxon>Pseudomonadota</taxon>
        <taxon>Gammaproteobacteria</taxon>
        <taxon>Methylococcales</taxon>
        <taxon>Methylococcaceae</taxon>
        <taxon>Candidatus Methylospira</taxon>
    </lineage>
</organism>
<gene>
    <name evidence="4" type="ORF">F6R98_02605</name>
</gene>
<name>A0A5Q0BHG7_9GAMM</name>
<dbReference type="Proteomes" id="UP000325755">
    <property type="component" value="Chromosome"/>
</dbReference>
<evidence type="ECO:0000313" key="4">
    <source>
        <dbReference type="EMBL" id="QFY41651.1"/>
    </source>
</evidence>
<dbReference type="GO" id="GO:0016787">
    <property type="term" value="F:hydrolase activity"/>
    <property type="evidence" value="ECO:0007669"/>
    <property type="project" value="UniProtKB-KW"/>
</dbReference>
<dbReference type="InterPro" id="IPR023214">
    <property type="entry name" value="HAD_sf"/>
</dbReference>
<protein>
    <submittedName>
        <fullName evidence="4">HAD family hydrolase</fullName>
    </submittedName>
</protein>
<dbReference type="NCBIfam" id="TIGR01488">
    <property type="entry name" value="HAD-SF-IB"/>
    <property type="match status" value="1"/>
</dbReference>
<evidence type="ECO:0000313" key="5">
    <source>
        <dbReference type="Proteomes" id="UP000325755"/>
    </source>
</evidence>
<sequence length="217" mass="25102">MSLAIFDLDNTLLAGDSDHLWGEFLVEQQVVCKETYGEANKRFYRQYQEGGLDIDEFLQFSLRPLAEHEPDQLFAWRETFVEQKIRPILLQAARELIERHRQAGDRLMVITATNRFVTEPIVGLYGIELLIATTPEFVDGRYTGRYIDIPSFQEGKVKLLEQWLNEQHENLEGSWFYSDSHNDLPLLRRVDNPVAVDPDAKLRQVALAAGWPVISLR</sequence>
<dbReference type="PANTHER" id="PTHR43344">
    <property type="entry name" value="PHOSPHOSERINE PHOSPHATASE"/>
    <property type="match status" value="1"/>
</dbReference>
<dbReference type="OrthoDB" id="9784466at2"/>